<comment type="caution">
    <text evidence="3">The sequence shown here is derived from an EMBL/GenBank/DDBJ whole genome shotgun (WGS) entry which is preliminary data.</text>
</comment>
<reference evidence="3 4" key="1">
    <citation type="submission" date="2015-10" db="EMBL/GenBank/DDBJ databases">
        <title>Draft genome sequence of Streptomyces yokosukanensis DSM 40224, type strain for the species Streptomyces yokosukanensis.</title>
        <authorList>
            <person name="Ruckert C."/>
            <person name="Winkler A."/>
            <person name="Kalinowski J."/>
            <person name="Kampfer P."/>
            <person name="Glaeser S."/>
        </authorList>
    </citation>
    <scope>NUCLEOTIDE SEQUENCE [LARGE SCALE GENOMIC DNA]</scope>
    <source>
        <strain evidence="3 4">DSM 40224</strain>
    </source>
</reference>
<feature type="domain" description="VWFA" evidence="2">
    <location>
        <begin position="382"/>
        <end position="542"/>
    </location>
</feature>
<name>A0A124HG78_9ACTN</name>
<dbReference type="EMBL" id="LMWN01000018">
    <property type="protein sequence ID" value="KUN06189.1"/>
    <property type="molecule type" value="Genomic_DNA"/>
</dbReference>
<evidence type="ECO:0000313" key="3">
    <source>
        <dbReference type="EMBL" id="KUN06189.1"/>
    </source>
</evidence>
<feature type="region of interest" description="Disordered" evidence="1">
    <location>
        <begin position="39"/>
        <end position="78"/>
    </location>
</feature>
<organism evidence="3 4">
    <name type="scientific">Streptomyces yokosukanensis</name>
    <dbReference type="NCBI Taxonomy" id="67386"/>
    <lineage>
        <taxon>Bacteria</taxon>
        <taxon>Bacillati</taxon>
        <taxon>Actinomycetota</taxon>
        <taxon>Actinomycetes</taxon>
        <taxon>Kitasatosporales</taxon>
        <taxon>Streptomycetaceae</taxon>
        <taxon>Streptomyces</taxon>
    </lineage>
</organism>
<evidence type="ECO:0000313" key="4">
    <source>
        <dbReference type="Proteomes" id="UP000053127"/>
    </source>
</evidence>
<evidence type="ECO:0000259" key="2">
    <source>
        <dbReference type="PROSITE" id="PS50234"/>
    </source>
</evidence>
<proteinExistence type="predicted"/>
<dbReference type="PROSITE" id="PS50234">
    <property type="entry name" value="VWFA"/>
    <property type="match status" value="1"/>
</dbReference>
<dbReference type="OrthoDB" id="3973106at2"/>
<dbReference type="STRING" id="67386.AQI95_14945"/>
<accession>A0A124HG78</accession>
<dbReference type="AlphaFoldDB" id="A0A124HG78"/>
<feature type="compositionally biased region" description="Pro residues" evidence="1">
    <location>
        <begin position="64"/>
        <end position="73"/>
    </location>
</feature>
<protein>
    <recommendedName>
        <fullName evidence="2">VWFA domain-containing protein</fullName>
    </recommendedName>
</protein>
<dbReference type="Proteomes" id="UP000053127">
    <property type="component" value="Unassembled WGS sequence"/>
</dbReference>
<dbReference type="InterPro" id="IPR002035">
    <property type="entry name" value="VWF_A"/>
</dbReference>
<gene>
    <name evidence="3" type="ORF">AQI95_14945</name>
</gene>
<sequence length="611" mass="65676">MWDDPVLGEPTDTDRESAAALLQAAERAWDLRAAALTGAGAGGEGQTASVLRGGPAGAGELDPATPPAPPPGPAAHDSTRWEQTLADLVDGRIDSLLFIEFASEGVSLVKAVVDRSGIPRQSDAGSTRWSRVAPLLDPREDIRRFQLAGGIGDVPVVGRAEFDTAVTRWLRGHVPPSCAHTIVLVDRRAGWLLLDRAAALLRTMYTPRAELVPRRATFAPGPRTACRPDTEEAVRGALRTAPLHVDHTLLLARVDRVTGAVHPHPHVLFPAGSRLRHGETATTEITVHGWPSDCAVELPVLDGATTGGAEPVVLSAPRTTLAAFAPARLSFVLRGPGRVELLQAGHEPPNDPAEDGTSRKHRQIPALFEGPLSRIVRPPALDVFFTVEMSGAEPEETAERLAFVRDVIAALARRYGAGDGLRVGVVGHYDHVVREAPYTPLTRLRRTVPAGPAQSALASLADWRPARREQDTVSSLEDALKEVRSVIGRKGGPRHRQAERALLIVARRPPAPPEQRDVVPACPLGADWRTELEALRARGVRVRTRPERNQPYSGKEAGTAQRYAADAWDTLSAAGSFRQDVDTAADVAEALAPEWRWDGPPCRYALAAPLL</sequence>
<keyword evidence="4" id="KW-1185">Reference proteome</keyword>
<evidence type="ECO:0000256" key="1">
    <source>
        <dbReference type="SAM" id="MobiDB-lite"/>
    </source>
</evidence>